<dbReference type="InterPro" id="IPR051043">
    <property type="entry name" value="Sulfatase_Mod_Factor_Kinase"/>
</dbReference>
<dbReference type="Gene3D" id="3.90.1580.10">
    <property type="entry name" value="paralog of FGE (formylglycine-generating enzyme)"/>
    <property type="match status" value="1"/>
</dbReference>
<dbReference type="KEGG" id="tsy:THSYN_19335"/>
<evidence type="ECO:0000313" key="4">
    <source>
        <dbReference type="Proteomes" id="UP000232638"/>
    </source>
</evidence>
<proteinExistence type="predicted"/>
<dbReference type="PANTHER" id="PTHR23150">
    <property type="entry name" value="SULFATASE MODIFYING FACTOR 1, 2"/>
    <property type="match status" value="1"/>
</dbReference>
<dbReference type="GO" id="GO:0120147">
    <property type="term" value="F:formylglycine-generating oxidase activity"/>
    <property type="evidence" value="ECO:0007669"/>
    <property type="project" value="TreeGrafter"/>
</dbReference>
<dbReference type="InterPro" id="IPR005532">
    <property type="entry name" value="SUMF_dom"/>
</dbReference>
<feature type="domain" description="Sulfatase-modifying factor enzyme-like" evidence="2">
    <location>
        <begin position="108"/>
        <end position="331"/>
    </location>
</feature>
<reference evidence="3 4" key="1">
    <citation type="submission" date="2017-03" db="EMBL/GenBank/DDBJ databases">
        <title>Complete genome sequence of Candidatus 'Thiodictyon syntrophicum' sp. nov. strain Cad16T, a photolithoautotroph purple sulfur bacterium isolated from an alpine meromictic lake.</title>
        <authorList>
            <person name="Luedin S.M."/>
            <person name="Pothier J.F."/>
            <person name="Danza F."/>
            <person name="Storelli N."/>
            <person name="Wittwer M."/>
            <person name="Tonolla M."/>
        </authorList>
    </citation>
    <scope>NUCLEOTIDE SEQUENCE [LARGE SCALE GENOMIC DNA]</scope>
    <source>
        <strain evidence="3 4">Cad16T</strain>
    </source>
</reference>
<sequence length="333" mass="36499">MTMLKDICVHLCSSVDFWGDCMISLPVALYLALTLAWLLHPAPAAAWTEEELKAAERLLERELDQRWTAEADARDRTAADAKARAQTASEAAARAAVARRQMIETLAQTLVEIPGGSFEMGCGPGDDACEGDERPAHRVSVKPVRIGRHEVTQAQWTAVMGANPAQIQDDQRPVEMVSWDQVQQFLKRLNVETEGPPYRLPTEAEWEYAARAGTRTAWWWGAEIGRGNANCDGCAGPAADRETARVGTLTPNAFGLYDTAGNVAEWVQDCYHETYSAAPTDGSAWPGPCPDGYRVVRGGSWLGRPASVRSADRQSVWPSDRSGDRGFRLARDL</sequence>
<feature type="region of interest" description="Disordered" evidence="1">
    <location>
        <begin position="312"/>
        <end position="333"/>
    </location>
</feature>
<evidence type="ECO:0000256" key="1">
    <source>
        <dbReference type="SAM" id="MobiDB-lite"/>
    </source>
</evidence>
<gene>
    <name evidence="3" type="ORF">THSYN_19335</name>
</gene>
<protein>
    <recommendedName>
        <fullName evidence="2">Sulfatase-modifying factor enzyme-like domain-containing protein</fullName>
    </recommendedName>
</protein>
<evidence type="ECO:0000313" key="3">
    <source>
        <dbReference type="EMBL" id="AUB82882.1"/>
    </source>
</evidence>
<keyword evidence="4" id="KW-1185">Reference proteome</keyword>
<dbReference type="InterPro" id="IPR042095">
    <property type="entry name" value="SUMF_sf"/>
</dbReference>
<dbReference type="AlphaFoldDB" id="A0A2K8UBC0"/>
<accession>A0A2K8UBC0</accession>
<dbReference type="Proteomes" id="UP000232638">
    <property type="component" value="Chromosome"/>
</dbReference>
<dbReference type="Pfam" id="PF03781">
    <property type="entry name" value="FGE-sulfatase"/>
    <property type="match status" value="1"/>
</dbReference>
<organism evidence="3 4">
    <name type="scientific">Candidatus Thiodictyon syntrophicum</name>
    <dbReference type="NCBI Taxonomy" id="1166950"/>
    <lineage>
        <taxon>Bacteria</taxon>
        <taxon>Pseudomonadati</taxon>
        <taxon>Pseudomonadota</taxon>
        <taxon>Gammaproteobacteria</taxon>
        <taxon>Chromatiales</taxon>
        <taxon>Chromatiaceae</taxon>
        <taxon>Thiodictyon</taxon>
    </lineage>
</organism>
<dbReference type="SUPFAM" id="SSF56436">
    <property type="entry name" value="C-type lectin-like"/>
    <property type="match status" value="1"/>
</dbReference>
<evidence type="ECO:0000259" key="2">
    <source>
        <dbReference type="Pfam" id="PF03781"/>
    </source>
</evidence>
<dbReference type="PANTHER" id="PTHR23150:SF35">
    <property type="entry name" value="BLL6746 PROTEIN"/>
    <property type="match status" value="1"/>
</dbReference>
<feature type="compositionally biased region" description="Basic and acidic residues" evidence="1">
    <location>
        <begin position="321"/>
        <end position="333"/>
    </location>
</feature>
<dbReference type="EMBL" id="CP020370">
    <property type="protein sequence ID" value="AUB82882.1"/>
    <property type="molecule type" value="Genomic_DNA"/>
</dbReference>
<dbReference type="InterPro" id="IPR016187">
    <property type="entry name" value="CTDL_fold"/>
</dbReference>
<name>A0A2K8UBC0_9GAMM</name>